<comment type="caution">
    <text evidence="1">The sequence shown here is derived from an EMBL/GenBank/DDBJ whole genome shotgun (WGS) entry which is preliminary data.</text>
</comment>
<evidence type="ECO:0000313" key="1">
    <source>
        <dbReference type="EMBL" id="KAI4464355.1"/>
    </source>
</evidence>
<keyword evidence="2" id="KW-1185">Reference proteome</keyword>
<organism evidence="1 2">
    <name type="scientific">Holotrichia oblita</name>
    <name type="common">Chafer beetle</name>
    <dbReference type="NCBI Taxonomy" id="644536"/>
    <lineage>
        <taxon>Eukaryota</taxon>
        <taxon>Metazoa</taxon>
        <taxon>Ecdysozoa</taxon>
        <taxon>Arthropoda</taxon>
        <taxon>Hexapoda</taxon>
        <taxon>Insecta</taxon>
        <taxon>Pterygota</taxon>
        <taxon>Neoptera</taxon>
        <taxon>Endopterygota</taxon>
        <taxon>Coleoptera</taxon>
        <taxon>Polyphaga</taxon>
        <taxon>Scarabaeiformia</taxon>
        <taxon>Scarabaeidae</taxon>
        <taxon>Melolonthinae</taxon>
        <taxon>Holotrichia</taxon>
    </lineage>
</organism>
<protein>
    <submittedName>
        <fullName evidence="1">Cilia- and flagella-associated protein 47</fullName>
    </submittedName>
</protein>
<keyword evidence="1" id="KW-0969">Cilium</keyword>
<name>A0ACB9TC11_HOLOL</name>
<keyword evidence="1" id="KW-0966">Cell projection</keyword>
<sequence>MGNYPKDIQEAKLPCGVVMAAYVKHEQAEKDDGFVAFNEKFRIDSCKICARCNENIIFPFGDTKDIKENSQFELEATYYAQSVGYCTANFDVIVNECIVFVVTVLAEVCTCHLRLNKKCIEFTEQNTQAFFEIANPINADIMYNFVIPTYSFQIDPIEGVVKPFKTQMCHVRYVPNTDCPSDTEAEFYSNERFSQYLRLTMKSEYMKPSFIPEEVVFENIPLNLPVQKNFMIVNRNGLLMAFKVVSSEFSKYMKVYPSEGVIPAKSTATLTITVTLPCCVIFSTVLKLFTCKCKSNSLVVKGNVVYPNITMSPKMLQFTKIPASSTSVLPFSLTNKTEAPATIQFDMTSFNDLNVYRSECRWESPPVTEVVELSPHDTLNFFLHFAPLDTTCDSCILPVIINGMLGPVVDELITNQVSYFITEIVPDSYFVVIPERLPRIKVKTYATAPKISIHKADISLKYSHVQNWSKTNYDLRISNHQHNTEEFCIRTERVGDPLKIEYSRGKKVACHMGSFICSLSQHEEVVFTISFHPIHPGLYKTYMPLILKSDGGMRSHNFFTITADFQPPIIKCDSQMIYLHPLPLNSKLVCSKQFTLLHHAPECIVQCSNSASGVTTEIADPAQNYETRDVTVIWQLEAASENIISINAKISCTCLYTISSKSQTKKHSSANMSQDTLPISLTSKESSLKSQLDDIDELYEDYPLFPSPDEKVSKFMQGCVDAVEEWMHSQVFFGSIFYTVPNSINLVKFNPKTRKKDEEIIPYIQLLENLAGKKFTNNIVASENDEVIFCYKTYKQAIRFLSAAGAYFPHVRPELLLEYSSYCLYVKNCYENGQEQLLNPTDFYRISKQCWLDLLLQTYKIFVLNTLCNRVEESQSKCPLHEIFRNLPRTTGTTSNLFSDNELMLLNWLNFNYEEIRQRYWSDNPALQARNIIYFNHNMEDGFVFAAVTLAYCPYLEEHFKKLYPKPVSYEDALHNNITVLEAWKLLNLTIQISPQTLMQSHSVVNLMLTAYLFEILPEMYPCELMKFHSGLSQTHSSRLTITNQNDFPVCYKPIFIGPSETNFGTDCDFYVIPANNKCVVLVSYTAKFIRSDQCALILSGECAGYHYAKSKVVNLHGMLNVKHVITTITFTSELYTSKKRSFDLKSPYNTNRETSYTIQFTPKSCDTIEDLNSMPFQSEVSNLTLYRLFPLTAELVCNEDGVGVLNTLCSTWFTKEVCTVIYFSNSSVGCFGVAIVSKVKPSSPYRELIDIAIPTINRRSSSKRSYKVVYMKIPAKNKLMWSTVIEAMSNNDKETELFRKLSSKYCLNYSQLHVHLCTGWPTKYVTRPYLRNV</sequence>
<evidence type="ECO:0000313" key="2">
    <source>
        <dbReference type="Proteomes" id="UP001056778"/>
    </source>
</evidence>
<dbReference type="Proteomes" id="UP001056778">
    <property type="component" value="Chromosome 3"/>
</dbReference>
<accession>A0ACB9TC11</accession>
<dbReference type="EMBL" id="CM043017">
    <property type="protein sequence ID" value="KAI4464355.1"/>
    <property type="molecule type" value="Genomic_DNA"/>
</dbReference>
<gene>
    <name evidence="1" type="ORF">MML48_3g00009137</name>
</gene>
<keyword evidence="1" id="KW-0282">Flagellum</keyword>
<reference evidence="1" key="1">
    <citation type="submission" date="2022-04" db="EMBL/GenBank/DDBJ databases">
        <title>Chromosome-scale genome assembly of Holotrichia oblita Faldermann.</title>
        <authorList>
            <person name="Rongchong L."/>
        </authorList>
    </citation>
    <scope>NUCLEOTIDE SEQUENCE</scope>
    <source>
        <strain evidence="1">81SQS9</strain>
    </source>
</reference>
<proteinExistence type="predicted"/>